<keyword evidence="3" id="KW-1185">Reference proteome</keyword>
<dbReference type="AlphaFoldDB" id="A0A5B2WWB0"/>
<sequence length="329" mass="33937">MTTNLPCPDCGTDVSPDDQFCEACGGGLGVQAPVDGCAACGATEIDQDGFCARCGFRRPAARDRIDLDLPGVAGVSDRGLRHEHNEDAIAVRRVDGCGEVVVVVSDGVSTSDNPEDASAAAVEAAADTLVAALREGDDPARATRSAVVAAASAVAELVRDKPSDNAPACTIVSAVVSADRVTVGWVGDSRAYWLDRDPDAPSSCLTIDDSWATQMVAAGLADEETAFADSRAHALTAWLGADAGEVRPHTITVRPTGPGVVLVCSDGLWNYLWDADSLAAQTLPLAMTAPLASARALTRFALERGGHDNITVAVVPFPPRPASTGSTQE</sequence>
<organism evidence="2 3">
    <name type="scientific">Solihabitans fulvus</name>
    <dbReference type="NCBI Taxonomy" id="1892852"/>
    <lineage>
        <taxon>Bacteria</taxon>
        <taxon>Bacillati</taxon>
        <taxon>Actinomycetota</taxon>
        <taxon>Actinomycetes</taxon>
        <taxon>Pseudonocardiales</taxon>
        <taxon>Pseudonocardiaceae</taxon>
        <taxon>Solihabitans</taxon>
    </lineage>
</organism>
<dbReference type="OrthoDB" id="9801841at2"/>
<dbReference type="EMBL" id="VUOB01000058">
    <property type="protein sequence ID" value="KAA2255214.1"/>
    <property type="molecule type" value="Genomic_DNA"/>
</dbReference>
<dbReference type="InterPro" id="IPR025874">
    <property type="entry name" value="DZR"/>
</dbReference>
<proteinExistence type="predicted"/>
<dbReference type="Proteomes" id="UP000323454">
    <property type="component" value="Unassembled WGS sequence"/>
</dbReference>
<dbReference type="PROSITE" id="PS51746">
    <property type="entry name" value="PPM_2"/>
    <property type="match status" value="1"/>
</dbReference>
<reference evidence="2 3" key="2">
    <citation type="submission" date="2019-09" db="EMBL/GenBank/DDBJ databases">
        <authorList>
            <person name="Jin C."/>
        </authorList>
    </citation>
    <scope>NUCLEOTIDE SEQUENCE [LARGE SCALE GENOMIC DNA]</scope>
    <source>
        <strain evidence="2 3">AN110305</strain>
    </source>
</reference>
<dbReference type="CDD" id="cd00143">
    <property type="entry name" value="PP2Cc"/>
    <property type="match status" value="1"/>
</dbReference>
<dbReference type="Pfam" id="PF12773">
    <property type="entry name" value="DZR"/>
    <property type="match status" value="1"/>
</dbReference>
<protein>
    <recommendedName>
        <fullName evidence="1">PPM-type phosphatase domain-containing protein</fullName>
    </recommendedName>
</protein>
<dbReference type="Pfam" id="PF13672">
    <property type="entry name" value="PP2C_2"/>
    <property type="match status" value="1"/>
</dbReference>
<name>A0A5B2WWB0_9PSEU</name>
<dbReference type="SUPFAM" id="SSF81606">
    <property type="entry name" value="PP2C-like"/>
    <property type="match status" value="1"/>
</dbReference>
<dbReference type="RefSeq" id="WP_149852968.1">
    <property type="nucleotide sequence ID" value="NZ_VUOB01000058.1"/>
</dbReference>
<dbReference type="SMART" id="SM00331">
    <property type="entry name" value="PP2C_SIG"/>
    <property type="match status" value="1"/>
</dbReference>
<dbReference type="InterPro" id="IPR036457">
    <property type="entry name" value="PPM-type-like_dom_sf"/>
</dbReference>
<accession>A0A5B2WWB0</accession>
<dbReference type="Gene3D" id="3.60.40.10">
    <property type="entry name" value="PPM-type phosphatase domain"/>
    <property type="match status" value="1"/>
</dbReference>
<dbReference type="InterPro" id="IPR001932">
    <property type="entry name" value="PPM-type_phosphatase-like_dom"/>
</dbReference>
<reference evidence="2 3" key="1">
    <citation type="submission" date="2019-09" db="EMBL/GenBank/DDBJ databases">
        <title>Goodfellowia gen. nov., a new genus of the Pseudonocardineae related to Actinoalloteichus, containing Goodfellowia coeruleoviolacea gen. nov., comb. nov. gen. nov., comb. nov.</title>
        <authorList>
            <person name="Labeda D."/>
        </authorList>
    </citation>
    <scope>NUCLEOTIDE SEQUENCE [LARGE SCALE GENOMIC DNA]</scope>
    <source>
        <strain evidence="2 3">AN110305</strain>
    </source>
</reference>
<evidence type="ECO:0000259" key="1">
    <source>
        <dbReference type="PROSITE" id="PS51746"/>
    </source>
</evidence>
<evidence type="ECO:0000313" key="3">
    <source>
        <dbReference type="Proteomes" id="UP000323454"/>
    </source>
</evidence>
<gene>
    <name evidence="2" type="ORF">F0L68_28750</name>
</gene>
<dbReference type="SMART" id="SM00332">
    <property type="entry name" value="PP2Cc"/>
    <property type="match status" value="1"/>
</dbReference>
<evidence type="ECO:0000313" key="2">
    <source>
        <dbReference type="EMBL" id="KAA2255214.1"/>
    </source>
</evidence>
<comment type="caution">
    <text evidence="2">The sequence shown here is derived from an EMBL/GenBank/DDBJ whole genome shotgun (WGS) entry which is preliminary data.</text>
</comment>
<feature type="domain" description="PPM-type phosphatase" evidence="1">
    <location>
        <begin position="71"/>
        <end position="317"/>
    </location>
</feature>